<evidence type="ECO:0000313" key="12">
    <source>
        <dbReference type="Proteomes" id="UP000028760"/>
    </source>
</evidence>
<feature type="compositionally biased region" description="Basic and acidic residues" evidence="8">
    <location>
        <begin position="861"/>
        <end position="873"/>
    </location>
</feature>
<dbReference type="PROSITE" id="PS50056">
    <property type="entry name" value="TYR_PHOSPHATASE_2"/>
    <property type="match status" value="1"/>
</dbReference>
<feature type="region of interest" description="Disordered" evidence="8">
    <location>
        <begin position="604"/>
        <end position="626"/>
    </location>
</feature>
<dbReference type="SMART" id="SM00404">
    <property type="entry name" value="PTPc_motif"/>
    <property type="match status" value="1"/>
</dbReference>
<sequence length="935" mass="104081">VPGSKQPIMEQQAWILRSILTQLESQEAVDEGAPNCIAGEFARLKNQSTKYRIDKVFSTKAAEKQENIKKNRYKDIVPFDHTRVKLTLTTSKKDSDYINASYIKGVSGSRAYIATQGPLPHTLVDFLRMIWEYNINVIVMSCREFEMGKKKCEVYWPQNQQDTFVCEAFTVHCDSEESKGDYLTRTLRLTYRNCSRTLKQLHYVNWPDHGVPDTIPPILDMLHEMRCYQAHDDIPICIHCSAGCGRTGALCVIDYTWNLLRSQMITSDFSIYNLVQEMRTQRPSVVQTKEQYLLVYRTIRELFWRYLQTMETQSCNTEVNLISALLTSSGKIKNEHMIICEKQSSSSTCPQLLLPPAEMHRSQSETANESQEEWLSAVKFTVAATNENDLSDESEELDLTPQHQLLLEEEGGYFQQYSSPLVQVSENKTAYKYEDLQWIQQQHHPFHGIPEALNATQDLHEGATNSPKPLHTIPAALTSESIPDKDDTSLLNSSSSPAVPEAVCLMVEDPYFDTPLSSPSPEEALVDEGPEDSKWTCSPLFSTPSFLLNDQNMEPSSPTSAPADDEAPPPLPERTPESYFLAEEEELPDTCERLSVIYPPNAAAEPIGEQAGSPPSPAPPLPERTPESFELACDPGNTAIPVTPQARVPLGMNLGVIGLSSEWSGTLTPEDAIQQEKTFVRSKSLRAKMTLSALLIAPTSVMQLDQTNFHTSSPPPVPMTPPPLPRTEDSLASPVAKRVPESFPFPAETSTHERDDCLRTATLSDLSAHDRNMQRPLSMGSAQSLPRVGMSSEWDGSSQPKKFLDAVMNRSKSVRAKSSRSEPLSAFPQLTPLPVVSAEGGSAQVEQQNINHRPTPNSDRSGSKADKSSEKSMLRTKSLKLFRHKSKPKTAPPPPPTQAGATATSHSSSFTVFKFGFGNRFGKPKGPRSYPETWI</sequence>
<comment type="subcellular location">
    <subcellularLocation>
        <location evidence="1">Cytoplasm</location>
    </subcellularLocation>
</comment>
<dbReference type="PROSITE" id="PS50055">
    <property type="entry name" value="TYR_PHOSPHATASE_PTP"/>
    <property type="match status" value="1"/>
</dbReference>
<proteinExistence type="inferred from homology"/>
<dbReference type="GO" id="GO:0004726">
    <property type="term" value="F:non-membrane spanning protein tyrosine phosphatase activity"/>
    <property type="evidence" value="ECO:0007669"/>
    <property type="project" value="InterPro"/>
</dbReference>
<dbReference type="Pfam" id="PF00102">
    <property type="entry name" value="Y_phosphatase"/>
    <property type="match status" value="1"/>
</dbReference>
<evidence type="ECO:0000259" key="9">
    <source>
        <dbReference type="PROSITE" id="PS50055"/>
    </source>
</evidence>
<accession>A0A087Y6A9</accession>
<feature type="compositionally biased region" description="Polar residues" evidence="8">
    <location>
        <begin position="535"/>
        <end position="553"/>
    </location>
</feature>
<dbReference type="InterPro" id="IPR003595">
    <property type="entry name" value="Tyr_Pase_cat"/>
</dbReference>
<dbReference type="Proteomes" id="UP000028760">
    <property type="component" value="Unassembled WGS sequence"/>
</dbReference>
<dbReference type="InterPro" id="IPR029021">
    <property type="entry name" value="Prot-tyrosine_phosphatase-like"/>
</dbReference>
<evidence type="ECO:0000256" key="7">
    <source>
        <dbReference type="ARBA" id="ARBA00034734"/>
    </source>
</evidence>
<evidence type="ECO:0000256" key="3">
    <source>
        <dbReference type="ARBA" id="ARBA00022490"/>
    </source>
</evidence>
<feature type="compositionally biased region" description="Basic residues" evidence="8">
    <location>
        <begin position="877"/>
        <end position="888"/>
    </location>
</feature>
<dbReference type="InterPro" id="IPR016130">
    <property type="entry name" value="Tyr_Pase_AS"/>
</dbReference>
<feature type="region of interest" description="Disordered" evidence="8">
    <location>
        <begin position="766"/>
        <end position="799"/>
    </location>
</feature>
<dbReference type="EC" id="3.1.3.48" evidence="2"/>
<dbReference type="GeneTree" id="ENSGT00940000167346"/>
<reference evidence="12" key="1">
    <citation type="submission" date="2013-10" db="EMBL/GenBank/DDBJ databases">
        <authorList>
            <person name="Schartl M."/>
            <person name="Warren W."/>
        </authorList>
    </citation>
    <scope>NUCLEOTIDE SEQUENCE [LARGE SCALE GENOMIC DNA]</scope>
    <source>
        <strain evidence="12">female</strain>
    </source>
</reference>
<feature type="domain" description="Tyrosine-protein phosphatase" evidence="9">
    <location>
        <begin position="37"/>
        <end position="302"/>
    </location>
</feature>
<feature type="compositionally biased region" description="Pro residues" evidence="8">
    <location>
        <begin position="713"/>
        <end position="725"/>
    </location>
</feature>
<dbReference type="InterPro" id="IPR000387">
    <property type="entry name" value="Tyr_Pase_dom"/>
</dbReference>
<keyword evidence="6" id="KW-0904">Protein phosphatase</keyword>
<keyword evidence="5" id="KW-0378">Hydrolase</keyword>
<evidence type="ECO:0000313" key="11">
    <source>
        <dbReference type="Ensembl" id="ENSPFOP00000013562.2"/>
    </source>
</evidence>
<feature type="region of interest" description="Disordered" evidence="8">
    <location>
        <begin position="514"/>
        <end position="575"/>
    </location>
</feature>
<dbReference type="PRINTS" id="PR00700">
    <property type="entry name" value="PRTYPHPHTASE"/>
</dbReference>
<feature type="region of interest" description="Disordered" evidence="8">
    <location>
        <begin position="916"/>
        <end position="935"/>
    </location>
</feature>
<dbReference type="SMART" id="SM00194">
    <property type="entry name" value="PTPc"/>
    <property type="match status" value="1"/>
</dbReference>
<dbReference type="GO" id="GO:0005634">
    <property type="term" value="C:nucleus"/>
    <property type="evidence" value="ECO:0007669"/>
    <property type="project" value="TreeGrafter"/>
</dbReference>
<protein>
    <recommendedName>
        <fullName evidence="2">protein-tyrosine-phosphatase</fullName>
        <ecNumber evidence="2">3.1.3.48</ecNumber>
    </recommendedName>
</protein>
<dbReference type="AlphaFoldDB" id="A0A087Y6A9"/>
<feature type="region of interest" description="Disordered" evidence="8">
    <location>
        <begin position="710"/>
        <end position="733"/>
    </location>
</feature>
<reference evidence="11" key="3">
    <citation type="submission" date="2025-09" db="UniProtKB">
        <authorList>
            <consortium name="Ensembl"/>
        </authorList>
    </citation>
    <scope>IDENTIFICATION</scope>
</reference>
<dbReference type="PROSITE" id="PS00383">
    <property type="entry name" value="TYR_PHOSPHATASE_1"/>
    <property type="match status" value="1"/>
</dbReference>
<evidence type="ECO:0000259" key="10">
    <source>
        <dbReference type="PROSITE" id="PS50056"/>
    </source>
</evidence>
<keyword evidence="3" id="KW-0963">Cytoplasm</keyword>
<evidence type="ECO:0000256" key="4">
    <source>
        <dbReference type="ARBA" id="ARBA00022553"/>
    </source>
</evidence>
<feature type="compositionally biased region" description="Pro residues" evidence="8">
    <location>
        <begin position="614"/>
        <end position="623"/>
    </location>
</feature>
<keyword evidence="4" id="KW-0597">Phosphoprotein</keyword>
<dbReference type="EMBL" id="AYCK01005417">
    <property type="status" value="NOT_ANNOTATED_CDS"/>
    <property type="molecule type" value="Genomic_DNA"/>
</dbReference>
<dbReference type="EMBL" id="AYCK01005416">
    <property type="status" value="NOT_ANNOTATED_CDS"/>
    <property type="molecule type" value="Genomic_DNA"/>
</dbReference>
<evidence type="ECO:0000256" key="1">
    <source>
        <dbReference type="ARBA" id="ARBA00004496"/>
    </source>
</evidence>
<evidence type="ECO:0000256" key="5">
    <source>
        <dbReference type="ARBA" id="ARBA00022801"/>
    </source>
</evidence>
<evidence type="ECO:0000256" key="6">
    <source>
        <dbReference type="ARBA" id="ARBA00022912"/>
    </source>
</evidence>
<dbReference type="GO" id="GO:0050868">
    <property type="term" value="P:negative regulation of T cell activation"/>
    <property type="evidence" value="ECO:0007669"/>
    <property type="project" value="TreeGrafter"/>
</dbReference>
<feature type="region of interest" description="Disordered" evidence="8">
    <location>
        <begin position="839"/>
        <end position="906"/>
    </location>
</feature>
<dbReference type="FunFam" id="3.90.190.10:FF:000045">
    <property type="entry name" value="Tyrosine-protein phosphatase non-receptor type 12"/>
    <property type="match status" value="1"/>
</dbReference>
<organism evidence="11 12">
    <name type="scientific">Poecilia formosa</name>
    <name type="common">Amazon molly</name>
    <name type="synonym">Limia formosa</name>
    <dbReference type="NCBI Taxonomy" id="48698"/>
    <lineage>
        <taxon>Eukaryota</taxon>
        <taxon>Metazoa</taxon>
        <taxon>Chordata</taxon>
        <taxon>Craniata</taxon>
        <taxon>Vertebrata</taxon>
        <taxon>Euteleostomi</taxon>
        <taxon>Actinopterygii</taxon>
        <taxon>Neopterygii</taxon>
        <taxon>Teleostei</taxon>
        <taxon>Neoteleostei</taxon>
        <taxon>Acanthomorphata</taxon>
        <taxon>Ovalentaria</taxon>
        <taxon>Atherinomorphae</taxon>
        <taxon>Cyprinodontiformes</taxon>
        <taxon>Poeciliidae</taxon>
        <taxon>Poeciliinae</taxon>
        <taxon>Poecilia</taxon>
    </lineage>
</organism>
<dbReference type="SUPFAM" id="SSF52799">
    <property type="entry name" value="(Phosphotyrosine protein) phosphatases II"/>
    <property type="match status" value="1"/>
</dbReference>
<name>A0A087Y6A9_POEFO</name>
<reference evidence="11" key="2">
    <citation type="submission" date="2025-08" db="UniProtKB">
        <authorList>
            <consortium name="Ensembl"/>
        </authorList>
    </citation>
    <scope>IDENTIFICATION</scope>
</reference>
<dbReference type="GO" id="GO:0005737">
    <property type="term" value="C:cytoplasm"/>
    <property type="evidence" value="ECO:0007669"/>
    <property type="project" value="UniProtKB-SubCell"/>
</dbReference>
<comment type="similarity">
    <text evidence="7">Belongs to the protein-tyrosine phosphatase family. Non-receptor class 4 subfamily.</text>
</comment>
<keyword evidence="12" id="KW-1185">Reference proteome</keyword>
<dbReference type="Ensembl" id="ENSPFOT00000013581.2">
    <property type="protein sequence ID" value="ENSPFOP00000013562.2"/>
    <property type="gene ID" value="ENSPFOG00000013519.2"/>
</dbReference>
<feature type="compositionally biased region" description="Polar residues" evidence="8">
    <location>
        <begin position="844"/>
        <end position="860"/>
    </location>
</feature>
<evidence type="ECO:0000256" key="8">
    <source>
        <dbReference type="SAM" id="MobiDB-lite"/>
    </source>
</evidence>
<feature type="domain" description="Tyrosine specific protein phosphatases" evidence="10">
    <location>
        <begin position="216"/>
        <end position="293"/>
    </location>
</feature>
<dbReference type="PANTHER" id="PTHR45983">
    <property type="entry name" value="TYROSINE PHOSPHATSE N18, PUTATIVE-RELATED"/>
    <property type="match status" value="1"/>
</dbReference>
<dbReference type="Gene3D" id="3.90.190.10">
    <property type="entry name" value="Protein tyrosine phosphatase superfamily"/>
    <property type="match status" value="1"/>
</dbReference>
<dbReference type="PANTHER" id="PTHR45983:SF1">
    <property type="entry name" value="TYROSINE-PROTEIN PHOSPHATASE NON-RECEPTOR TYPE 22"/>
    <property type="match status" value="1"/>
</dbReference>
<evidence type="ECO:0000256" key="2">
    <source>
        <dbReference type="ARBA" id="ARBA00013064"/>
    </source>
</evidence>
<dbReference type="InterPro" id="IPR000242">
    <property type="entry name" value="PTP_cat"/>
</dbReference>
<dbReference type="InterPro" id="IPR047170">
    <property type="entry name" value="PTN12/18/22"/>
</dbReference>
<dbReference type="GO" id="GO:0050852">
    <property type="term" value="P:T cell receptor signaling pathway"/>
    <property type="evidence" value="ECO:0007669"/>
    <property type="project" value="TreeGrafter"/>
</dbReference>